<accession>A0A484KSB9</accession>
<organism evidence="2 3">
    <name type="scientific">Cuscuta campestris</name>
    <dbReference type="NCBI Taxonomy" id="132261"/>
    <lineage>
        <taxon>Eukaryota</taxon>
        <taxon>Viridiplantae</taxon>
        <taxon>Streptophyta</taxon>
        <taxon>Embryophyta</taxon>
        <taxon>Tracheophyta</taxon>
        <taxon>Spermatophyta</taxon>
        <taxon>Magnoliopsida</taxon>
        <taxon>eudicotyledons</taxon>
        <taxon>Gunneridae</taxon>
        <taxon>Pentapetalae</taxon>
        <taxon>asterids</taxon>
        <taxon>lamiids</taxon>
        <taxon>Solanales</taxon>
        <taxon>Convolvulaceae</taxon>
        <taxon>Cuscuteae</taxon>
        <taxon>Cuscuta</taxon>
        <taxon>Cuscuta subgen. Grammica</taxon>
        <taxon>Cuscuta sect. Cleistogrammica</taxon>
    </lineage>
</organism>
<evidence type="ECO:0000313" key="2">
    <source>
        <dbReference type="EMBL" id="VFQ68230.1"/>
    </source>
</evidence>
<dbReference type="Proteomes" id="UP000595140">
    <property type="component" value="Unassembled WGS sequence"/>
</dbReference>
<gene>
    <name evidence="2" type="ORF">CCAM_LOCUS10006</name>
</gene>
<dbReference type="AlphaFoldDB" id="A0A484KSB9"/>
<feature type="region of interest" description="Disordered" evidence="1">
    <location>
        <begin position="79"/>
        <end position="112"/>
    </location>
</feature>
<evidence type="ECO:0000313" key="3">
    <source>
        <dbReference type="Proteomes" id="UP000595140"/>
    </source>
</evidence>
<protein>
    <submittedName>
        <fullName evidence="2">Uncharacterized protein</fullName>
    </submittedName>
</protein>
<feature type="compositionally biased region" description="Basic and acidic residues" evidence="1">
    <location>
        <begin position="83"/>
        <end position="96"/>
    </location>
</feature>
<proteinExistence type="predicted"/>
<name>A0A484KSB9_9ASTE</name>
<keyword evidence="3" id="KW-1185">Reference proteome</keyword>
<feature type="compositionally biased region" description="Basic residues" evidence="1">
    <location>
        <begin position="103"/>
        <end position="112"/>
    </location>
</feature>
<dbReference type="EMBL" id="OOIL02000669">
    <property type="protein sequence ID" value="VFQ68230.1"/>
    <property type="molecule type" value="Genomic_DNA"/>
</dbReference>
<evidence type="ECO:0000256" key="1">
    <source>
        <dbReference type="SAM" id="MobiDB-lite"/>
    </source>
</evidence>
<reference evidence="2 3" key="1">
    <citation type="submission" date="2018-04" db="EMBL/GenBank/DDBJ databases">
        <authorList>
            <person name="Vogel A."/>
        </authorList>
    </citation>
    <scope>NUCLEOTIDE SEQUENCE [LARGE SCALE GENOMIC DNA]</scope>
</reference>
<sequence>MDYNSWAIRIVSIINPRFPDSWRCVSIVQISRKKGHFSPTGRAEPAIVWKIILQRIINVGKDRETKVEVTSQKRLTFDESDAEHEKVVHVPPREETSLQNSAKKPKKQMHFC</sequence>